<protein>
    <submittedName>
        <fullName evidence="4">Putative serpin</fullName>
    </submittedName>
</protein>
<dbReference type="SMART" id="SM00093">
    <property type="entry name" value="SERPIN"/>
    <property type="match status" value="1"/>
</dbReference>
<dbReference type="AlphaFoldDB" id="A0A6G7H9E9"/>
<dbReference type="InterPro" id="IPR023795">
    <property type="entry name" value="Serpin_CS"/>
</dbReference>
<dbReference type="GO" id="GO:0005615">
    <property type="term" value="C:extracellular space"/>
    <property type="evidence" value="ECO:0007669"/>
    <property type="project" value="InterPro"/>
</dbReference>
<dbReference type="EMBL" id="MK128410">
    <property type="protein sequence ID" value="QII22547.1"/>
    <property type="molecule type" value="mRNA"/>
</dbReference>
<proteinExistence type="evidence at transcript level"/>
<accession>A0A6G7H9E9</accession>
<dbReference type="PANTHER" id="PTHR11461">
    <property type="entry name" value="SERINE PROTEASE INHIBITOR, SERPIN"/>
    <property type="match status" value="1"/>
</dbReference>
<dbReference type="PROSITE" id="PS00284">
    <property type="entry name" value="SERPIN"/>
    <property type="match status" value="1"/>
</dbReference>
<dbReference type="InterPro" id="IPR042185">
    <property type="entry name" value="Serpin_sf_2"/>
</dbReference>
<dbReference type="Gene3D" id="3.30.497.10">
    <property type="entry name" value="Antithrombin, subunit I, domain 2"/>
    <property type="match status" value="1"/>
</dbReference>
<dbReference type="InterPro" id="IPR042178">
    <property type="entry name" value="Serpin_sf_1"/>
</dbReference>
<dbReference type="InterPro" id="IPR023796">
    <property type="entry name" value="Serpin_dom"/>
</dbReference>
<dbReference type="InterPro" id="IPR036186">
    <property type="entry name" value="Serpin_sf"/>
</dbReference>
<sequence length="411" mass="45700">MDRKRDTIMRSLPIMFRISLAVLIALFIFKCNGDYDHSLADFGISLFQLSSQPGKQVISPVAESLALGAVYEGSQDETRKQIGIAMFGTKSEGGFERQIPFLHIIAKNLSYDGEGQQSTAKMLLLTQKRFSYEQQFLTSLKTNYEAVEKKYNFNKPKVRKIAATETEEWVKTATGGFVKGTVEERMFHAETRSSPISAIFTSFKWKNPLTKESGEFGGKQVSFLKGSGEYLYKSTTKYEMLGMEMVDDAATLYIFLPKGESYGELEKEINGETIILKARLAGRTTVEVKIPEMKIFSKYKFNAALQKLGVQKIFTKEAELGGIAAEGLDLYASYQAVGFEVNEDGVSGGATGTASLQSLNGAVQPLEEQQTEVESEVSEEVEGAAEKFVANRPFFFALVRKKSVLYAGRYM</sequence>
<evidence type="ECO:0000259" key="3">
    <source>
        <dbReference type="SMART" id="SM00093"/>
    </source>
</evidence>
<dbReference type="Gene3D" id="2.30.39.10">
    <property type="entry name" value="Alpha-1-antitrypsin, domain 1"/>
    <property type="match status" value="1"/>
</dbReference>
<evidence type="ECO:0000256" key="2">
    <source>
        <dbReference type="RuleBase" id="RU000411"/>
    </source>
</evidence>
<feature type="domain" description="Serpin" evidence="3">
    <location>
        <begin position="44"/>
        <end position="411"/>
    </location>
</feature>
<reference evidence="4" key="1">
    <citation type="journal article" date="2019" name="Parasite">
        <title>Transcriptome and excretory-secretory proteome of infective-stage larvae of the nematode Gnathostoma spinigerum reveal potential immunodiagnostic targets for development.</title>
        <authorList>
            <person name="Nuamtanong S."/>
            <person name="Reamtong O."/>
            <person name="Phuphisut O."/>
            <person name="Chotsiri P."/>
            <person name="Malaithong P."/>
            <person name="Dekumyoy P."/>
            <person name="Adisakwattana P."/>
        </authorList>
    </citation>
    <scope>NUCLEOTIDE SEQUENCE</scope>
    <source>
        <strain evidence="4">Comp9seq4</strain>
    </source>
</reference>
<name>A0A6G7H9E9_9BILA</name>
<dbReference type="SUPFAM" id="SSF56574">
    <property type="entry name" value="Serpins"/>
    <property type="match status" value="1"/>
</dbReference>
<evidence type="ECO:0000313" key="4">
    <source>
        <dbReference type="EMBL" id="QII22547.1"/>
    </source>
</evidence>
<evidence type="ECO:0000256" key="1">
    <source>
        <dbReference type="ARBA" id="ARBA00009500"/>
    </source>
</evidence>
<dbReference type="InterPro" id="IPR000215">
    <property type="entry name" value="Serpin_fam"/>
</dbReference>
<organism evidence="4">
    <name type="scientific">Gnathostoma spinigerum</name>
    <dbReference type="NCBI Taxonomy" id="75299"/>
    <lineage>
        <taxon>Eukaryota</taxon>
        <taxon>Metazoa</taxon>
        <taxon>Ecdysozoa</taxon>
        <taxon>Nematoda</taxon>
        <taxon>Chromadorea</taxon>
        <taxon>Rhabditida</taxon>
        <taxon>Spirurina</taxon>
        <taxon>Gnathostomatomorpha</taxon>
        <taxon>Gnathostomatoidea</taxon>
        <taxon>Gnathostomatidae</taxon>
        <taxon>Gnathostoma</taxon>
    </lineage>
</organism>
<comment type="similarity">
    <text evidence="1 2">Belongs to the serpin family.</text>
</comment>
<dbReference type="PANTHER" id="PTHR11461:SF211">
    <property type="entry name" value="GH10112P-RELATED"/>
    <property type="match status" value="1"/>
</dbReference>
<dbReference type="GO" id="GO:0004867">
    <property type="term" value="F:serine-type endopeptidase inhibitor activity"/>
    <property type="evidence" value="ECO:0007669"/>
    <property type="project" value="InterPro"/>
</dbReference>
<dbReference type="Pfam" id="PF00079">
    <property type="entry name" value="Serpin"/>
    <property type="match status" value="1"/>
</dbReference>